<comment type="function">
    <text evidence="1">Mitochondrial DNA endonuclease involved in intron homing.</text>
</comment>
<dbReference type="PANTHER" id="PTHR36181:SF2">
    <property type="entry name" value="INTRON-ENCODED ENDONUCLEASE AI3-RELATED"/>
    <property type="match status" value="1"/>
</dbReference>
<dbReference type="InterPro" id="IPR051289">
    <property type="entry name" value="LAGLIDADG_Endonuclease"/>
</dbReference>
<geneLocation type="mitochondrion" evidence="3"/>
<reference evidence="3" key="1">
    <citation type="journal article" date="2014" name="Curr. Genet.">
        <title>Intronic and plasmid-derived regions contribute to the large mitochondrial genome sizes of Agaricomycetes.</title>
        <authorList>
            <person name="Himmelstrand K."/>
            <person name="Olson A."/>
            <person name="Brandstrom Durling M."/>
            <person name="Karlsson M."/>
            <person name="Stenlid J."/>
        </authorList>
    </citation>
    <scope>NUCLEOTIDE SEQUENCE</scope>
    <source>
        <strain evidence="3">TC 32-1</strain>
    </source>
</reference>
<dbReference type="GO" id="GO:0005739">
    <property type="term" value="C:mitochondrion"/>
    <property type="evidence" value="ECO:0007669"/>
    <property type="project" value="UniProtKB-ARBA"/>
</dbReference>
<keyword evidence="3" id="KW-0255">Endonuclease</keyword>
<dbReference type="InterPro" id="IPR004860">
    <property type="entry name" value="LAGLIDADG_dom"/>
</dbReference>
<organism evidence="3">
    <name type="scientific">Heterobasidion irregulare</name>
    <dbReference type="NCBI Taxonomy" id="984962"/>
    <lineage>
        <taxon>Eukaryota</taxon>
        <taxon>Fungi</taxon>
        <taxon>Dikarya</taxon>
        <taxon>Basidiomycota</taxon>
        <taxon>Agaricomycotina</taxon>
        <taxon>Agaricomycetes</taxon>
        <taxon>Russulales</taxon>
        <taxon>Bondarzewiaceae</taxon>
        <taxon>Heterobasidion</taxon>
        <taxon>Heterobasidion annosum species complex</taxon>
    </lineage>
</organism>
<sequence length="259" mass="29810">MSADKKFMSMFMGIVDGDGYLEIGPQKQYNKINNAKSTIRSRLVIRMHNRDKSLLIYLTTVLGVGSLSSLDSINQTRLIFTKKDLVYVIIPLIKFYNLQFLTVNRARQFALLNHILENNLIHWNDVKFTPPITIYSSDDILKLDFFGNWLVGFTIAEGSFFFKANGSAYYQIKQKGIENYAIIKAICLLIADREAKAIKADSADCYQLSLSSRIDVQKVVDFFSSPDNHPLYGYKLEQYNLWLLSLKRSSRYKNIKIIN</sequence>
<dbReference type="InterPro" id="IPR027434">
    <property type="entry name" value="Homing_endonucl"/>
</dbReference>
<gene>
    <name evidence="3" type="primary">cob</name>
</gene>
<evidence type="ECO:0000256" key="1">
    <source>
        <dbReference type="ARBA" id="ARBA00002670"/>
    </source>
</evidence>
<proteinExistence type="predicted"/>
<keyword evidence="3" id="KW-0540">Nuclease</keyword>
<dbReference type="GO" id="GO:0004519">
    <property type="term" value="F:endonuclease activity"/>
    <property type="evidence" value="ECO:0007669"/>
    <property type="project" value="UniProtKB-KW"/>
</dbReference>
<dbReference type="Pfam" id="PF00961">
    <property type="entry name" value="LAGLIDADG_1"/>
    <property type="match status" value="1"/>
</dbReference>
<accession>A0A075DDG9</accession>
<dbReference type="SUPFAM" id="SSF55608">
    <property type="entry name" value="Homing endonucleases"/>
    <property type="match status" value="2"/>
</dbReference>
<dbReference type="RefSeq" id="YP_009048494.1">
    <property type="nucleotide sequence ID" value="NC_024555.1"/>
</dbReference>
<protein>
    <submittedName>
        <fullName evidence="3">Endonuclease</fullName>
    </submittedName>
</protein>
<dbReference type="PANTHER" id="PTHR36181">
    <property type="entry name" value="INTRON-ENCODED ENDONUCLEASE AI3-RELATED"/>
    <property type="match status" value="1"/>
</dbReference>
<evidence type="ECO:0000313" key="3">
    <source>
        <dbReference type="EMBL" id="AHK09747.1"/>
    </source>
</evidence>
<dbReference type="GeneID" id="19908527"/>
<dbReference type="AlphaFoldDB" id="A0A075DDG9"/>
<keyword evidence="3" id="KW-0378">Hydrolase</keyword>
<evidence type="ECO:0000259" key="2">
    <source>
        <dbReference type="Pfam" id="PF00961"/>
    </source>
</evidence>
<dbReference type="Gene3D" id="3.10.28.10">
    <property type="entry name" value="Homing endonucleases"/>
    <property type="match status" value="2"/>
</dbReference>
<dbReference type="EMBL" id="KF957635">
    <property type="protein sequence ID" value="AHK09747.1"/>
    <property type="molecule type" value="Genomic_DNA"/>
</dbReference>
<name>A0A075DDG9_9AGAM</name>
<keyword evidence="3" id="KW-0496">Mitochondrion</keyword>
<feature type="domain" description="Homing endonuclease LAGLIDADG" evidence="2">
    <location>
        <begin position="12"/>
        <end position="98"/>
    </location>
</feature>